<evidence type="ECO:0000313" key="3">
    <source>
        <dbReference type="Proteomes" id="UP001498398"/>
    </source>
</evidence>
<reference evidence="2 3" key="1">
    <citation type="submission" date="2024-01" db="EMBL/GenBank/DDBJ databases">
        <title>A draft genome for the cacao thread blight pathogen Marasmiellus scandens.</title>
        <authorList>
            <person name="Baruah I.K."/>
            <person name="Leung J."/>
            <person name="Bukari Y."/>
            <person name="Amoako-Attah I."/>
            <person name="Meinhardt L.W."/>
            <person name="Bailey B.A."/>
            <person name="Cohen S.P."/>
        </authorList>
    </citation>
    <scope>NUCLEOTIDE SEQUENCE [LARGE SCALE GENOMIC DNA]</scope>
    <source>
        <strain evidence="2 3">GH-19</strain>
    </source>
</reference>
<dbReference type="Proteomes" id="UP001498398">
    <property type="component" value="Unassembled WGS sequence"/>
</dbReference>
<keyword evidence="1" id="KW-0472">Membrane</keyword>
<keyword evidence="1" id="KW-1133">Transmembrane helix</keyword>
<protein>
    <submittedName>
        <fullName evidence="2">Uncharacterized protein</fullName>
    </submittedName>
</protein>
<evidence type="ECO:0000313" key="2">
    <source>
        <dbReference type="EMBL" id="KAK7462889.1"/>
    </source>
</evidence>
<sequence>MAEQAHFGFLACAEICGVYLQYTIMTDLSIDPLTCRNLIYACSVFLMLLQAVLLYLSPPTQALRIDPYAVCLLVLAMFCPLGSMQFTFTVLSLCKDVISLYPKLLPLLFWQFYVSVSIMMAQFELSHLRLPFFLVVFSMIPSLVACKKAFTSLLSQHGFNRQELDYLDHFIPGS</sequence>
<accession>A0ABR1JMH3</accession>
<name>A0ABR1JMH3_9AGAR</name>
<comment type="caution">
    <text evidence="2">The sequence shown here is derived from an EMBL/GenBank/DDBJ whole genome shotgun (WGS) entry which is preliminary data.</text>
</comment>
<feature type="transmembrane region" description="Helical" evidence="1">
    <location>
        <begin position="6"/>
        <end position="25"/>
    </location>
</feature>
<feature type="transmembrane region" description="Helical" evidence="1">
    <location>
        <begin position="129"/>
        <end position="146"/>
    </location>
</feature>
<dbReference type="EMBL" id="JBANRG010000010">
    <property type="protein sequence ID" value="KAK7462889.1"/>
    <property type="molecule type" value="Genomic_DNA"/>
</dbReference>
<keyword evidence="3" id="KW-1185">Reference proteome</keyword>
<feature type="transmembrane region" description="Helical" evidence="1">
    <location>
        <begin position="67"/>
        <end position="92"/>
    </location>
</feature>
<evidence type="ECO:0000256" key="1">
    <source>
        <dbReference type="SAM" id="Phobius"/>
    </source>
</evidence>
<gene>
    <name evidence="2" type="ORF">VKT23_007467</name>
</gene>
<feature type="transmembrane region" description="Helical" evidence="1">
    <location>
        <begin position="37"/>
        <end position="55"/>
    </location>
</feature>
<organism evidence="2 3">
    <name type="scientific">Marasmiellus scandens</name>
    <dbReference type="NCBI Taxonomy" id="2682957"/>
    <lineage>
        <taxon>Eukaryota</taxon>
        <taxon>Fungi</taxon>
        <taxon>Dikarya</taxon>
        <taxon>Basidiomycota</taxon>
        <taxon>Agaricomycotina</taxon>
        <taxon>Agaricomycetes</taxon>
        <taxon>Agaricomycetidae</taxon>
        <taxon>Agaricales</taxon>
        <taxon>Marasmiineae</taxon>
        <taxon>Omphalotaceae</taxon>
        <taxon>Marasmiellus</taxon>
    </lineage>
</organism>
<proteinExistence type="predicted"/>
<feature type="transmembrane region" description="Helical" evidence="1">
    <location>
        <begin position="104"/>
        <end position="123"/>
    </location>
</feature>
<keyword evidence="1" id="KW-0812">Transmembrane</keyword>